<dbReference type="InterPro" id="IPR059112">
    <property type="entry name" value="CysZ/EI24"/>
</dbReference>
<evidence type="ECO:0000256" key="1">
    <source>
        <dbReference type="ARBA" id="ARBA00004141"/>
    </source>
</evidence>
<protein>
    <submittedName>
        <fullName evidence="11">Membrane protein</fullName>
    </submittedName>
</protein>
<evidence type="ECO:0000313" key="12">
    <source>
        <dbReference type="Proteomes" id="UP000680750"/>
    </source>
</evidence>
<keyword evidence="4" id="KW-0997">Cell inner membrane</keyword>
<dbReference type="KEGG" id="aser:Asera_06740"/>
<dbReference type="GO" id="GO:0005886">
    <property type="term" value="C:plasma membrane"/>
    <property type="evidence" value="ECO:0007669"/>
    <property type="project" value="TreeGrafter"/>
</dbReference>
<name>A0A810KW66_9ACTN</name>
<evidence type="ECO:0000313" key="11">
    <source>
        <dbReference type="EMBL" id="BCJ26566.1"/>
    </source>
</evidence>
<feature type="transmembrane region" description="Helical" evidence="10">
    <location>
        <begin position="208"/>
        <end position="233"/>
    </location>
</feature>
<keyword evidence="2" id="KW-0813">Transport</keyword>
<keyword evidence="3" id="KW-1003">Cell membrane</keyword>
<feature type="transmembrane region" description="Helical" evidence="10">
    <location>
        <begin position="164"/>
        <end position="187"/>
    </location>
</feature>
<dbReference type="GO" id="GO:0009675">
    <property type="term" value="F:high-affinity sulfate:proton symporter activity"/>
    <property type="evidence" value="ECO:0007669"/>
    <property type="project" value="TreeGrafter"/>
</dbReference>
<keyword evidence="9 10" id="KW-0472">Membrane</keyword>
<evidence type="ECO:0000256" key="6">
    <source>
        <dbReference type="ARBA" id="ARBA00022692"/>
    </source>
</evidence>
<evidence type="ECO:0000256" key="3">
    <source>
        <dbReference type="ARBA" id="ARBA00022475"/>
    </source>
</evidence>
<proteinExistence type="predicted"/>
<accession>A0A810KW66</accession>
<feature type="transmembrane region" description="Helical" evidence="10">
    <location>
        <begin position="25"/>
        <end position="52"/>
    </location>
</feature>
<keyword evidence="7 10" id="KW-1133">Transmembrane helix</keyword>
<evidence type="ECO:0000256" key="2">
    <source>
        <dbReference type="ARBA" id="ARBA00022448"/>
    </source>
</evidence>
<keyword evidence="8" id="KW-0764">Sulfate transport</keyword>
<dbReference type="EMBL" id="AP023354">
    <property type="protein sequence ID" value="BCJ26566.1"/>
    <property type="molecule type" value="Genomic_DNA"/>
</dbReference>
<dbReference type="GO" id="GO:0000103">
    <property type="term" value="P:sulfate assimilation"/>
    <property type="evidence" value="ECO:0007669"/>
    <property type="project" value="TreeGrafter"/>
</dbReference>
<dbReference type="PANTHER" id="PTHR37468:SF1">
    <property type="entry name" value="SULFATE TRANSPORTER CYSZ"/>
    <property type="match status" value="1"/>
</dbReference>
<comment type="subcellular location">
    <subcellularLocation>
        <location evidence="1">Membrane</location>
        <topology evidence="1">Multi-pass membrane protein</topology>
    </subcellularLocation>
</comment>
<gene>
    <name evidence="11" type="ORF">Asera_06740</name>
</gene>
<feature type="transmembrane region" description="Helical" evidence="10">
    <location>
        <begin position="138"/>
        <end position="158"/>
    </location>
</feature>
<organism evidence="11 12">
    <name type="scientific">Actinocatenispora sera</name>
    <dbReference type="NCBI Taxonomy" id="390989"/>
    <lineage>
        <taxon>Bacteria</taxon>
        <taxon>Bacillati</taxon>
        <taxon>Actinomycetota</taxon>
        <taxon>Actinomycetes</taxon>
        <taxon>Micromonosporales</taxon>
        <taxon>Micromonosporaceae</taxon>
        <taxon>Actinocatenispora</taxon>
    </lineage>
</organism>
<evidence type="ECO:0000256" key="8">
    <source>
        <dbReference type="ARBA" id="ARBA00023032"/>
    </source>
</evidence>
<evidence type="ECO:0000256" key="7">
    <source>
        <dbReference type="ARBA" id="ARBA00022989"/>
    </source>
</evidence>
<reference evidence="11" key="1">
    <citation type="submission" date="2020-08" db="EMBL/GenBank/DDBJ databases">
        <title>Whole genome shotgun sequence of Actinocatenispora sera NBRC 101916.</title>
        <authorList>
            <person name="Komaki H."/>
            <person name="Tamura T."/>
        </authorList>
    </citation>
    <scope>NUCLEOTIDE SEQUENCE</scope>
    <source>
        <strain evidence="11">NBRC 101916</strain>
    </source>
</reference>
<dbReference type="AlphaFoldDB" id="A0A810KW66"/>
<evidence type="ECO:0000256" key="5">
    <source>
        <dbReference type="ARBA" id="ARBA00022605"/>
    </source>
</evidence>
<dbReference type="PANTHER" id="PTHR37468">
    <property type="entry name" value="SULFATE TRANSPORTER CYSZ"/>
    <property type="match status" value="1"/>
</dbReference>
<dbReference type="GO" id="GO:0019344">
    <property type="term" value="P:cysteine biosynthetic process"/>
    <property type="evidence" value="ECO:0007669"/>
    <property type="project" value="TreeGrafter"/>
</dbReference>
<feature type="transmembrane region" description="Helical" evidence="10">
    <location>
        <begin position="72"/>
        <end position="100"/>
    </location>
</feature>
<dbReference type="InterPro" id="IPR050480">
    <property type="entry name" value="CysZ-like"/>
</dbReference>
<evidence type="ECO:0000256" key="9">
    <source>
        <dbReference type="ARBA" id="ARBA00023136"/>
    </source>
</evidence>
<dbReference type="Pfam" id="PF07264">
    <property type="entry name" value="EI24"/>
    <property type="match status" value="1"/>
</dbReference>
<keyword evidence="12" id="KW-1185">Reference proteome</keyword>
<sequence length="258" mass="27367">MLREFATGVALLGRGIVVVFRSPRLLLLGALPALLAFVVLATGYTFLLVFLGDEVELVTPFADGWSAGWRTTAHVVAGVALTGAGLVVAALLFTTLALTIGDPCYEAISRHTERQCGGLPDEVEVAWWRSAGRTVRDALRMLLASAVTGVLLFAAGFLPAVGQTVVPVLGALVGGWFLALELTGVPYERRGLRLAERRRLLRRYRPRALGFGVAVFVLFLVPFGALIGTPAAVAGATLLARHTLGDPATVRRPAPVPH</sequence>
<keyword evidence="6 10" id="KW-0812">Transmembrane</keyword>
<dbReference type="Proteomes" id="UP000680750">
    <property type="component" value="Chromosome"/>
</dbReference>
<evidence type="ECO:0000256" key="10">
    <source>
        <dbReference type="SAM" id="Phobius"/>
    </source>
</evidence>
<keyword evidence="5" id="KW-0028">Amino-acid biosynthesis</keyword>
<evidence type="ECO:0000256" key="4">
    <source>
        <dbReference type="ARBA" id="ARBA00022519"/>
    </source>
</evidence>